<feature type="transmembrane region" description="Helical" evidence="8">
    <location>
        <begin position="487"/>
        <end position="506"/>
    </location>
</feature>
<dbReference type="GO" id="GO:0000064">
    <property type="term" value="F:L-ornithine transmembrane transporter activity"/>
    <property type="evidence" value="ECO:0007669"/>
    <property type="project" value="TreeGrafter"/>
</dbReference>
<evidence type="ECO:0000313" key="11">
    <source>
        <dbReference type="RefSeq" id="XP_014474522.1"/>
    </source>
</evidence>
<keyword evidence="3" id="KW-0813">Transport</keyword>
<dbReference type="GO" id="GO:0015189">
    <property type="term" value="F:L-lysine transmembrane transporter activity"/>
    <property type="evidence" value="ECO:0007669"/>
    <property type="project" value="TreeGrafter"/>
</dbReference>
<name>A0A6P3X8G7_DINQU</name>
<keyword evidence="4 8" id="KW-0812">Transmembrane</keyword>
<organism evidence="10 11">
    <name type="scientific">Dinoponera quadriceps</name>
    <name type="common">South American ant</name>
    <dbReference type="NCBI Taxonomy" id="609295"/>
    <lineage>
        <taxon>Eukaryota</taxon>
        <taxon>Metazoa</taxon>
        <taxon>Ecdysozoa</taxon>
        <taxon>Arthropoda</taxon>
        <taxon>Hexapoda</taxon>
        <taxon>Insecta</taxon>
        <taxon>Pterygota</taxon>
        <taxon>Neoptera</taxon>
        <taxon>Endopterygota</taxon>
        <taxon>Hymenoptera</taxon>
        <taxon>Apocrita</taxon>
        <taxon>Aculeata</taxon>
        <taxon>Formicoidea</taxon>
        <taxon>Formicidae</taxon>
        <taxon>Ponerinae</taxon>
        <taxon>Ponerini</taxon>
        <taxon>Dinoponera</taxon>
    </lineage>
</organism>
<dbReference type="Gene3D" id="1.20.1740.10">
    <property type="entry name" value="Amino acid/polyamine transporter I"/>
    <property type="match status" value="1"/>
</dbReference>
<dbReference type="PANTHER" id="PTHR43243">
    <property type="entry name" value="INNER MEMBRANE TRANSPORTER YGJI-RELATED"/>
    <property type="match status" value="1"/>
</dbReference>
<keyword evidence="6 8" id="KW-0472">Membrane</keyword>
<evidence type="ECO:0000256" key="5">
    <source>
        <dbReference type="ARBA" id="ARBA00022989"/>
    </source>
</evidence>
<gene>
    <name evidence="11" type="primary">LOC106744325</name>
</gene>
<feature type="transmembrane region" description="Helical" evidence="8">
    <location>
        <begin position="551"/>
        <end position="572"/>
    </location>
</feature>
<sequence>MCVCACASPSYKYLPNLVCEIAESVDGSGDMTSQLWKALSRRRIEENEEGKGELARVLGLFDLTALGVGATLGLGVYVLAGSVAKDTAGPAVCISFLIAAVASTFAGMCYAEFASRVPKAGSAYVYSYVTVGEFVAFVIGWNLILEYVIGTASVARGLSNYIDVLIGNVIGNTMRSLMPINVTFLSQYPDFFAFGMVMLLVALLCVGVRESSILNNVFTVVNLTTIAIVIIAGSIKANPSNWSIASENIPDTVMNGGTGGFMPFGVGGVMIGAAKCFYGFVGFDAVATTGEEAKNPQRHIPQAIVLSLIIIFVAYFSISTVLTMMLPYYAQNADAPFPHAFDEIGWPAIKWIVNIGAIFALCTSLLGSMFPLPRVLYAMASDGIIFKILSKVHPKTMTPIYGTMLSGLLIGFMTLIFNLQQLIDMMSIGTLLAYTIVAICVLVLRYQKEKNSAALSTSNYQLTLVDLFKELFNLHNQKVPTELSNKIANISIALLCIIICIIAYLISKMGTQLIAGDVTISVILVILVIALFLNITAIGRQPMQKIEQLSFKVPLVPLIPCLSIFTNIYLMLQLDVFTWIRFAVWLLIGFCIYGFYGITHSEQGKRNKADDDKLQQKYVEKFRILITYP</sequence>
<dbReference type="Pfam" id="PF13520">
    <property type="entry name" value="AA_permease_2"/>
    <property type="match status" value="1"/>
</dbReference>
<feature type="transmembrane region" description="Helical" evidence="8">
    <location>
        <begin position="398"/>
        <end position="419"/>
    </location>
</feature>
<evidence type="ECO:0000259" key="9">
    <source>
        <dbReference type="Pfam" id="PF13906"/>
    </source>
</evidence>
<dbReference type="InterPro" id="IPR002293">
    <property type="entry name" value="AA/rel_permease1"/>
</dbReference>
<proteinExistence type="inferred from homology"/>
<feature type="transmembrane region" description="Helical" evidence="8">
    <location>
        <begin position="518"/>
        <end position="539"/>
    </location>
</feature>
<feature type="transmembrane region" description="Helical" evidence="8">
    <location>
        <begin position="188"/>
        <end position="206"/>
    </location>
</feature>
<dbReference type="GO" id="GO:0061459">
    <property type="term" value="F:L-arginine transmembrane transporter activity"/>
    <property type="evidence" value="ECO:0007669"/>
    <property type="project" value="TreeGrafter"/>
</dbReference>
<dbReference type="FunFam" id="1.20.1740.10:FF:000024">
    <property type="entry name" value="High affinity cationic amino acid transporter 1"/>
    <property type="match status" value="1"/>
</dbReference>
<evidence type="ECO:0000256" key="8">
    <source>
        <dbReference type="SAM" id="Phobius"/>
    </source>
</evidence>
<feature type="domain" description="Cationic amino acid transporter C-terminal" evidence="9">
    <location>
        <begin position="551"/>
        <end position="601"/>
    </location>
</feature>
<dbReference type="KEGG" id="dqu:106744325"/>
<keyword evidence="7" id="KW-0325">Glycoprotein</keyword>
<dbReference type="GO" id="GO:0005886">
    <property type="term" value="C:plasma membrane"/>
    <property type="evidence" value="ECO:0007669"/>
    <property type="project" value="TreeGrafter"/>
</dbReference>
<comment type="subcellular location">
    <subcellularLocation>
        <location evidence="1">Endomembrane system</location>
        <topology evidence="1">Multi-pass membrane protein</topology>
    </subcellularLocation>
</comment>
<feature type="transmembrane region" description="Helical" evidence="8">
    <location>
        <begin position="578"/>
        <end position="598"/>
    </location>
</feature>
<feature type="transmembrane region" description="Helical" evidence="8">
    <location>
        <begin position="261"/>
        <end position="283"/>
    </location>
</feature>
<dbReference type="PANTHER" id="PTHR43243:SF95">
    <property type="entry name" value="LD37241P"/>
    <property type="match status" value="1"/>
</dbReference>
<evidence type="ECO:0000256" key="3">
    <source>
        <dbReference type="ARBA" id="ARBA00022448"/>
    </source>
</evidence>
<evidence type="ECO:0000256" key="2">
    <source>
        <dbReference type="ARBA" id="ARBA00008572"/>
    </source>
</evidence>
<dbReference type="CTD" id="40510"/>
<keyword evidence="5 8" id="KW-1133">Transmembrane helix</keyword>
<feature type="transmembrane region" description="Helical" evidence="8">
    <location>
        <begin position="425"/>
        <end position="444"/>
    </location>
</feature>
<feature type="transmembrane region" description="Helical" evidence="8">
    <location>
        <begin position="88"/>
        <end position="111"/>
    </location>
</feature>
<feature type="transmembrane region" description="Helical" evidence="8">
    <location>
        <begin position="213"/>
        <end position="235"/>
    </location>
</feature>
<dbReference type="GeneID" id="106744325"/>
<dbReference type="Proteomes" id="UP000515204">
    <property type="component" value="Unplaced"/>
</dbReference>
<evidence type="ECO:0000256" key="7">
    <source>
        <dbReference type="ARBA" id="ARBA00023180"/>
    </source>
</evidence>
<dbReference type="FunFam" id="1.20.1740.10:FF:000010">
    <property type="entry name" value="probable cationic amino acid transporter"/>
    <property type="match status" value="1"/>
</dbReference>
<dbReference type="Pfam" id="PF13906">
    <property type="entry name" value="AA_permease_C"/>
    <property type="match status" value="1"/>
</dbReference>
<dbReference type="GO" id="GO:0012505">
    <property type="term" value="C:endomembrane system"/>
    <property type="evidence" value="ECO:0007669"/>
    <property type="project" value="UniProtKB-SubCell"/>
</dbReference>
<dbReference type="PIRSF" id="PIRSF006060">
    <property type="entry name" value="AA_transporter"/>
    <property type="match status" value="1"/>
</dbReference>
<evidence type="ECO:0000256" key="4">
    <source>
        <dbReference type="ARBA" id="ARBA00022692"/>
    </source>
</evidence>
<dbReference type="GO" id="GO:0097638">
    <property type="term" value="P:L-arginine import across plasma membrane"/>
    <property type="evidence" value="ECO:0007669"/>
    <property type="project" value="TreeGrafter"/>
</dbReference>
<dbReference type="OrthoDB" id="3900342at2759"/>
<protein>
    <submittedName>
        <fullName evidence="11">Cationic amino acid transporter 3 isoform X1</fullName>
    </submittedName>
</protein>
<evidence type="ECO:0000313" key="10">
    <source>
        <dbReference type="Proteomes" id="UP000515204"/>
    </source>
</evidence>
<dbReference type="InterPro" id="IPR029485">
    <property type="entry name" value="CAT_C"/>
</dbReference>
<comment type="similarity">
    <text evidence="2">Belongs to the amino acid-polyamine-organocation (APC) superfamily. Cationic amino acid transporter (CAT) (TC 2.A.3.3) family.</text>
</comment>
<evidence type="ECO:0000256" key="6">
    <source>
        <dbReference type="ARBA" id="ARBA00023136"/>
    </source>
</evidence>
<dbReference type="RefSeq" id="XP_014474522.1">
    <property type="nucleotide sequence ID" value="XM_014619036.1"/>
</dbReference>
<reference evidence="11" key="1">
    <citation type="submission" date="2025-08" db="UniProtKB">
        <authorList>
            <consortium name="RefSeq"/>
        </authorList>
    </citation>
    <scope>IDENTIFICATION</scope>
</reference>
<feature type="transmembrane region" description="Helical" evidence="8">
    <location>
        <begin position="349"/>
        <end position="377"/>
    </location>
</feature>
<feature type="transmembrane region" description="Helical" evidence="8">
    <location>
        <begin position="60"/>
        <end position="82"/>
    </location>
</feature>
<accession>A0A6P3X8G7</accession>
<feature type="transmembrane region" description="Helical" evidence="8">
    <location>
        <begin position="304"/>
        <end position="329"/>
    </location>
</feature>
<feature type="transmembrane region" description="Helical" evidence="8">
    <location>
        <begin position="123"/>
        <end position="144"/>
    </location>
</feature>
<dbReference type="AlphaFoldDB" id="A0A6P3X8G7"/>
<keyword evidence="10" id="KW-1185">Reference proteome</keyword>
<evidence type="ECO:0000256" key="1">
    <source>
        <dbReference type="ARBA" id="ARBA00004127"/>
    </source>
</evidence>